<gene>
    <name evidence="1" type="ORF">CFH83_01230</name>
</gene>
<evidence type="ECO:0000313" key="2">
    <source>
        <dbReference type="Proteomes" id="UP000228859"/>
    </source>
</evidence>
<evidence type="ECO:0000313" key="1">
    <source>
        <dbReference type="EMBL" id="DAB39346.1"/>
    </source>
</evidence>
<sequence length="177" mass="19927">MNRCKSMKMAGFVLAIFMMDGCDGGASGSAGTVVPPPREIPLSKPPVKILPAVELGKLLIGEETNMTVIDNRIYYTTHDNHTIILNPHQFMEDQNISEVSDENIKRQAEEAYQRLLVTYNECREKMFRESTGDLQEENRIFIECVDTGGINENTESFIKIKNDINAIGNNSDVERLQ</sequence>
<proteinExistence type="predicted"/>
<comment type="caution">
    <text evidence="1">The sequence shown here is derived from an EMBL/GenBank/DDBJ whole genome shotgun (WGS) entry which is preliminary data.</text>
</comment>
<protein>
    <submittedName>
        <fullName evidence="1">Uncharacterized protein</fullName>
    </submittedName>
</protein>
<dbReference type="RefSeq" id="WP_303662766.1">
    <property type="nucleotide sequence ID" value="NZ_DLUI01000019.1"/>
</dbReference>
<organism evidence="1 2">
    <name type="scientific">Sulfuricurvum kujiense</name>
    <dbReference type="NCBI Taxonomy" id="148813"/>
    <lineage>
        <taxon>Bacteria</taxon>
        <taxon>Pseudomonadati</taxon>
        <taxon>Campylobacterota</taxon>
        <taxon>Epsilonproteobacteria</taxon>
        <taxon>Campylobacterales</taxon>
        <taxon>Sulfurimonadaceae</taxon>
        <taxon>Sulfuricurvum</taxon>
    </lineage>
</organism>
<accession>A0A2D3WM08</accession>
<name>A0A2D3WM08_9BACT</name>
<dbReference type="Proteomes" id="UP000228859">
    <property type="component" value="Unassembled WGS sequence"/>
</dbReference>
<reference evidence="1 2" key="1">
    <citation type="journal article" date="2017" name="Front. Microbiol.">
        <title>Comparative Genomic Analysis of the Class Epsilonproteobacteria and Proposed Reclassification to Epsilonbacteraeota (phyl. nov.).</title>
        <authorList>
            <person name="Waite D.W."/>
            <person name="Vanwonterghem I."/>
            <person name="Rinke C."/>
            <person name="Parks D.H."/>
            <person name="Zhang Y."/>
            <person name="Takai K."/>
            <person name="Sievert S.M."/>
            <person name="Simon J."/>
            <person name="Campbell B.J."/>
            <person name="Hanson T.E."/>
            <person name="Woyke T."/>
            <person name="Klotz M.G."/>
            <person name="Hugenholtz P."/>
        </authorList>
    </citation>
    <scope>NUCLEOTIDE SEQUENCE [LARGE SCALE GENOMIC DNA]</scope>
    <source>
        <strain evidence="1">UBA12443</strain>
    </source>
</reference>
<dbReference type="EMBL" id="DLUI01000019">
    <property type="protein sequence ID" value="DAB39346.1"/>
    <property type="molecule type" value="Genomic_DNA"/>
</dbReference>
<dbReference type="AlphaFoldDB" id="A0A2D3WM08"/>